<dbReference type="SUPFAM" id="SSF54160">
    <property type="entry name" value="Chromo domain-like"/>
    <property type="match status" value="1"/>
</dbReference>
<dbReference type="AlphaFoldDB" id="A0AAN6MVC1"/>
<evidence type="ECO:0000313" key="4">
    <source>
        <dbReference type="EMBL" id="KAK3934162.1"/>
    </source>
</evidence>
<evidence type="ECO:0000259" key="3">
    <source>
        <dbReference type="PROSITE" id="PS50013"/>
    </source>
</evidence>
<feature type="domain" description="Chromo" evidence="3">
    <location>
        <begin position="19"/>
        <end position="62"/>
    </location>
</feature>
<evidence type="ECO:0000256" key="2">
    <source>
        <dbReference type="SAM" id="MobiDB-lite"/>
    </source>
</evidence>
<dbReference type="InterPro" id="IPR023780">
    <property type="entry name" value="Chromo_domain"/>
</dbReference>
<dbReference type="InterPro" id="IPR000953">
    <property type="entry name" value="Chromo/chromo_shadow_dom"/>
</dbReference>
<feature type="compositionally biased region" description="Polar residues" evidence="2">
    <location>
        <begin position="102"/>
        <end position="112"/>
    </location>
</feature>
<evidence type="ECO:0000313" key="5">
    <source>
        <dbReference type="Proteomes" id="UP001303473"/>
    </source>
</evidence>
<dbReference type="PROSITE" id="PS50013">
    <property type="entry name" value="CHROMO_2"/>
    <property type="match status" value="1"/>
</dbReference>
<feature type="region of interest" description="Disordered" evidence="2">
    <location>
        <begin position="70"/>
        <end position="112"/>
    </location>
</feature>
<dbReference type="Pfam" id="PF00385">
    <property type="entry name" value="Chromo"/>
    <property type="match status" value="1"/>
</dbReference>
<comment type="subunit">
    <text evidence="1">Component of the NuA4 histone acetyltransferase complex.</text>
</comment>
<dbReference type="Gene3D" id="2.40.50.40">
    <property type="match status" value="1"/>
</dbReference>
<comment type="caution">
    <text evidence="4">The sequence shown here is derived from an EMBL/GenBank/DDBJ whole genome shotgun (WGS) entry which is preliminary data.</text>
</comment>
<feature type="compositionally biased region" description="Basic residues" evidence="2">
    <location>
        <begin position="83"/>
        <end position="98"/>
    </location>
</feature>
<reference evidence="5" key="1">
    <citation type="journal article" date="2023" name="Mol. Phylogenet. Evol.">
        <title>Genome-scale phylogeny and comparative genomics of the fungal order Sordariales.</title>
        <authorList>
            <person name="Hensen N."/>
            <person name="Bonometti L."/>
            <person name="Westerberg I."/>
            <person name="Brannstrom I.O."/>
            <person name="Guillou S."/>
            <person name="Cros-Aarteil S."/>
            <person name="Calhoun S."/>
            <person name="Haridas S."/>
            <person name="Kuo A."/>
            <person name="Mondo S."/>
            <person name="Pangilinan J."/>
            <person name="Riley R."/>
            <person name="LaButti K."/>
            <person name="Andreopoulos B."/>
            <person name="Lipzen A."/>
            <person name="Chen C."/>
            <person name="Yan M."/>
            <person name="Daum C."/>
            <person name="Ng V."/>
            <person name="Clum A."/>
            <person name="Steindorff A."/>
            <person name="Ohm R.A."/>
            <person name="Martin F."/>
            <person name="Silar P."/>
            <person name="Natvig D.O."/>
            <person name="Lalanne C."/>
            <person name="Gautier V."/>
            <person name="Ament-Velasquez S.L."/>
            <person name="Kruys A."/>
            <person name="Hutchinson M.I."/>
            <person name="Powell A.J."/>
            <person name="Barry K."/>
            <person name="Miller A.N."/>
            <person name="Grigoriev I.V."/>
            <person name="Debuchy R."/>
            <person name="Gladieux P."/>
            <person name="Hiltunen Thoren M."/>
            <person name="Johannesson H."/>
        </authorList>
    </citation>
    <scope>NUCLEOTIDE SEQUENCE [LARGE SCALE GENOMIC DNA]</scope>
    <source>
        <strain evidence="5">CBS 340.73</strain>
    </source>
</reference>
<sequence>MSKSSPENAAVQTVIGFEYEVKKILDSRTTRNDGIEYLIEWKSTWELSENLRNCQQALTQFYCQHPDRLGSCTPSGNQERSGHHTFTRTKPKRHRQKARPLSQKTQNELADG</sequence>
<accession>A0AAN6MVC1</accession>
<evidence type="ECO:0000256" key="1">
    <source>
        <dbReference type="ARBA" id="ARBA00011353"/>
    </source>
</evidence>
<dbReference type="InterPro" id="IPR016197">
    <property type="entry name" value="Chromo-like_dom_sf"/>
</dbReference>
<dbReference type="Proteomes" id="UP001303473">
    <property type="component" value="Unassembled WGS sequence"/>
</dbReference>
<keyword evidence="5" id="KW-1185">Reference proteome</keyword>
<dbReference type="CDD" id="cd00024">
    <property type="entry name" value="CD_CSD"/>
    <property type="match status" value="1"/>
</dbReference>
<proteinExistence type="predicted"/>
<organism evidence="4 5">
    <name type="scientific">Diplogelasinospora grovesii</name>
    <dbReference type="NCBI Taxonomy" id="303347"/>
    <lineage>
        <taxon>Eukaryota</taxon>
        <taxon>Fungi</taxon>
        <taxon>Dikarya</taxon>
        <taxon>Ascomycota</taxon>
        <taxon>Pezizomycotina</taxon>
        <taxon>Sordariomycetes</taxon>
        <taxon>Sordariomycetidae</taxon>
        <taxon>Sordariales</taxon>
        <taxon>Diplogelasinosporaceae</taxon>
        <taxon>Diplogelasinospora</taxon>
    </lineage>
</organism>
<dbReference type="GO" id="GO:0006338">
    <property type="term" value="P:chromatin remodeling"/>
    <property type="evidence" value="ECO:0007669"/>
    <property type="project" value="UniProtKB-ARBA"/>
</dbReference>
<name>A0AAN6MVC1_9PEZI</name>
<protein>
    <recommendedName>
        <fullName evidence="3">Chromo domain-containing protein</fullName>
    </recommendedName>
</protein>
<dbReference type="EMBL" id="MU854021">
    <property type="protein sequence ID" value="KAK3934162.1"/>
    <property type="molecule type" value="Genomic_DNA"/>
</dbReference>
<gene>
    <name evidence="4" type="ORF">QBC46DRAFT_87599</name>
</gene>